<dbReference type="Proteomes" id="UP001295794">
    <property type="component" value="Unassembled WGS sequence"/>
</dbReference>
<proteinExistence type="inferred from homology"/>
<name>A0AAD2GV26_9AGAR</name>
<evidence type="ECO:0000256" key="1">
    <source>
        <dbReference type="ARBA" id="ARBA00004123"/>
    </source>
</evidence>
<evidence type="ECO:0000256" key="4">
    <source>
        <dbReference type="ARBA" id="ARBA00023159"/>
    </source>
</evidence>
<keyword evidence="6" id="KW-0539">Nucleus</keyword>
<keyword evidence="9" id="KW-1185">Reference proteome</keyword>
<evidence type="ECO:0000256" key="3">
    <source>
        <dbReference type="ARBA" id="ARBA00023015"/>
    </source>
</evidence>
<evidence type="ECO:0000256" key="5">
    <source>
        <dbReference type="ARBA" id="ARBA00023163"/>
    </source>
</evidence>
<evidence type="ECO:0000256" key="6">
    <source>
        <dbReference type="ARBA" id="ARBA00023242"/>
    </source>
</evidence>
<sequence length="550" mass="59933">MNLDLTPSEYESPLEWQNWGEASAIELCEVKIEATSFLISVSTTPLPPVEGSSMSLRHLMFFSPMDDSKLYLASSYLDFGDYAAAPKSELFIHSLARSSADESRNWTCILSARRSYSESVLTYIVLNPGGPTGQGSGLLAGLLKVSGPIPVNKSQHRSIVIGSTHLLSLPELAEHESWAPSQVVVPLESAGQELPTHGVLSPNNTTLLCTSTTRLSLQSIPRHKSDVSSMIDLTARIATCLLSGSSAADITHLLVRSSITLEVVGQTLHAAFKMVNNGQDKGTLIRRGLGLVLETYRSRAIQNVSESERLGIRWHTALDVCSLASCKTAFEDCRVDGAFDLDAVWQLVSLSAWVVSFVEQLLKDCVLAVAAAESPAVPWYLGHAYTLACLHTVLSDVIQFRPKSPRAACDVSKLEVLVKELLAETQSTVPDDESLRCLAFCEATPSMHSHLQMAAHKLASQTIVDKTRLFVQRHELMEDGGDVRKERVRDIVTKTALPGARTRGLTCVRCGGRSEAARSTAQHASDAWKAWEHVWSKHCICGGMWLAGTQ</sequence>
<dbReference type="AlphaFoldDB" id="A0AAD2GV26"/>
<evidence type="ECO:0000259" key="7">
    <source>
        <dbReference type="Pfam" id="PF20719"/>
    </source>
</evidence>
<keyword evidence="5" id="KW-0804">Transcription</keyword>
<comment type="caution">
    <text evidence="8">The sequence shown here is derived from an EMBL/GenBank/DDBJ whole genome shotgun (WGS) entry which is preliminary data.</text>
</comment>
<dbReference type="PANTHER" id="PTHR13224">
    <property type="entry name" value="THYROID HORMONE RECEPTOR-ASSOCIATED PROTEIN-RELATED"/>
    <property type="match status" value="1"/>
</dbReference>
<dbReference type="InterPro" id="IPR048338">
    <property type="entry name" value="Mediator_Med16"/>
</dbReference>
<evidence type="ECO:0000313" key="9">
    <source>
        <dbReference type="Proteomes" id="UP001295794"/>
    </source>
</evidence>
<dbReference type="Pfam" id="PF20719">
    <property type="entry name" value="Med16_C"/>
    <property type="match status" value="1"/>
</dbReference>
<dbReference type="EMBL" id="CAVNYO010000063">
    <property type="protein sequence ID" value="CAK5264614.1"/>
    <property type="molecule type" value="Genomic_DNA"/>
</dbReference>
<dbReference type="GO" id="GO:0016592">
    <property type="term" value="C:mediator complex"/>
    <property type="evidence" value="ECO:0007669"/>
    <property type="project" value="TreeGrafter"/>
</dbReference>
<keyword evidence="4" id="KW-0010">Activator</keyword>
<dbReference type="InterPro" id="IPR048339">
    <property type="entry name" value="Mediator_Med16_C"/>
</dbReference>
<dbReference type="PANTHER" id="PTHR13224:SF6">
    <property type="entry name" value="MEDIATOR OF RNA POLYMERASE II TRANSCRIPTION SUBUNIT 16"/>
    <property type="match status" value="1"/>
</dbReference>
<protein>
    <recommendedName>
        <fullName evidence="7">Mediator complex subunit 16 C-terminal domain-containing protein</fullName>
    </recommendedName>
</protein>
<evidence type="ECO:0000313" key="8">
    <source>
        <dbReference type="EMBL" id="CAK5264614.1"/>
    </source>
</evidence>
<comment type="subcellular location">
    <subcellularLocation>
        <location evidence="1">Nucleus</location>
    </subcellularLocation>
</comment>
<reference evidence="8" key="1">
    <citation type="submission" date="2023-11" db="EMBL/GenBank/DDBJ databases">
        <authorList>
            <person name="De Vega J J."/>
            <person name="De Vega J J."/>
        </authorList>
    </citation>
    <scope>NUCLEOTIDE SEQUENCE</scope>
</reference>
<evidence type="ECO:0000256" key="2">
    <source>
        <dbReference type="ARBA" id="ARBA00006543"/>
    </source>
</evidence>
<dbReference type="GO" id="GO:0045893">
    <property type="term" value="P:positive regulation of DNA-templated transcription"/>
    <property type="evidence" value="ECO:0007669"/>
    <property type="project" value="TreeGrafter"/>
</dbReference>
<gene>
    <name evidence="8" type="ORF">MYCIT1_LOCUS4926</name>
</gene>
<feature type="domain" description="Mediator complex subunit 16 C-terminal" evidence="7">
    <location>
        <begin position="464"/>
        <end position="546"/>
    </location>
</feature>
<organism evidence="8 9">
    <name type="scientific">Mycena citricolor</name>
    <dbReference type="NCBI Taxonomy" id="2018698"/>
    <lineage>
        <taxon>Eukaryota</taxon>
        <taxon>Fungi</taxon>
        <taxon>Dikarya</taxon>
        <taxon>Basidiomycota</taxon>
        <taxon>Agaricomycotina</taxon>
        <taxon>Agaricomycetes</taxon>
        <taxon>Agaricomycetidae</taxon>
        <taxon>Agaricales</taxon>
        <taxon>Marasmiineae</taxon>
        <taxon>Mycenaceae</taxon>
        <taxon>Mycena</taxon>
    </lineage>
</organism>
<keyword evidence="3" id="KW-0805">Transcription regulation</keyword>
<comment type="similarity">
    <text evidence="2">Belongs to the Mediator complex subunit 16 family.</text>
</comment>
<accession>A0AAD2GV26</accession>